<keyword evidence="3 5" id="KW-1133">Transmembrane helix</keyword>
<sequence>MEKIIILAMFVQVTLSLAVMIIMGRRRFAAAKNKQLNLNDFATMRLDNAGDHVRVADRNFTNQFEIPVLFYTGCLLALQLNSASVVVAILACVFVITRILHSIIHLGSNNVRARFNVFLIGCVSVFAMWLAMIWRLFI</sequence>
<feature type="transmembrane region" description="Helical" evidence="5">
    <location>
        <begin position="68"/>
        <end position="97"/>
    </location>
</feature>
<evidence type="ECO:0000256" key="1">
    <source>
        <dbReference type="ARBA" id="ARBA00004370"/>
    </source>
</evidence>
<keyword evidence="2 5" id="KW-0812">Transmembrane</keyword>
<evidence type="ECO:0000313" key="7">
    <source>
        <dbReference type="Proteomes" id="UP001177212"/>
    </source>
</evidence>
<gene>
    <name evidence="6" type="ORF">Q8W34_11920</name>
</gene>
<organism evidence="6 7">
    <name type="scientific">Pseudoalteromonas marina</name>
    <dbReference type="NCBI Taxonomy" id="267375"/>
    <lineage>
        <taxon>Bacteria</taxon>
        <taxon>Pseudomonadati</taxon>
        <taxon>Pseudomonadota</taxon>
        <taxon>Gammaproteobacteria</taxon>
        <taxon>Alteromonadales</taxon>
        <taxon>Pseudoalteromonadaceae</taxon>
        <taxon>Pseudoalteromonas</taxon>
    </lineage>
</organism>
<name>A0ABT9FFT9_9GAMM</name>
<keyword evidence="7" id="KW-1185">Reference proteome</keyword>
<dbReference type="RefSeq" id="WP_305398198.1">
    <property type="nucleotide sequence ID" value="NZ_JAUYVT010000010.1"/>
</dbReference>
<protein>
    <submittedName>
        <fullName evidence="6">MAPEG family protein</fullName>
    </submittedName>
</protein>
<dbReference type="InterPro" id="IPR023352">
    <property type="entry name" value="MAPEG-like_dom_sf"/>
</dbReference>
<evidence type="ECO:0000256" key="4">
    <source>
        <dbReference type="ARBA" id="ARBA00023136"/>
    </source>
</evidence>
<evidence type="ECO:0000256" key="3">
    <source>
        <dbReference type="ARBA" id="ARBA00022989"/>
    </source>
</evidence>
<dbReference type="EMBL" id="JAUYVT010000010">
    <property type="protein sequence ID" value="MDP2565341.1"/>
    <property type="molecule type" value="Genomic_DNA"/>
</dbReference>
<keyword evidence="4 5" id="KW-0472">Membrane</keyword>
<feature type="transmembrane region" description="Helical" evidence="5">
    <location>
        <begin position="117"/>
        <end position="137"/>
    </location>
</feature>
<dbReference type="Proteomes" id="UP001177212">
    <property type="component" value="Unassembled WGS sequence"/>
</dbReference>
<evidence type="ECO:0000256" key="2">
    <source>
        <dbReference type="ARBA" id="ARBA00022692"/>
    </source>
</evidence>
<dbReference type="Gene3D" id="1.20.120.550">
    <property type="entry name" value="Membrane associated eicosanoid/glutathione metabolism-like domain"/>
    <property type="match status" value="1"/>
</dbReference>
<evidence type="ECO:0000256" key="5">
    <source>
        <dbReference type="SAM" id="Phobius"/>
    </source>
</evidence>
<proteinExistence type="predicted"/>
<comment type="subcellular location">
    <subcellularLocation>
        <location evidence="1">Membrane</location>
    </subcellularLocation>
</comment>
<dbReference type="InterPro" id="IPR001129">
    <property type="entry name" value="Membr-assoc_MAPEG"/>
</dbReference>
<reference evidence="6" key="1">
    <citation type="submission" date="2023-07" db="EMBL/GenBank/DDBJ databases">
        <title>Genome content predicts the carbon catabolic preferences of heterotrophic bacteria.</title>
        <authorList>
            <person name="Gralka M."/>
        </authorList>
    </citation>
    <scope>NUCLEOTIDE SEQUENCE</scope>
    <source>
        <strain evidence="6">4G09</strain>
    </source>
</reference>
<comment type="caution">
    <text evidence="6">The sequence shown here is derived from an EMBL/GenBank/DDBJ whole genome shotgun (WGS) entry which is preliminary data.</text>
</comment>
<feature type="transmembrane region" description="Helical" evidence="5">
    <location>
        <begin position="6"/>
        <end position="24"/>
    </location>
</feature>
<accession>A0ABT9FFT9</accession>
<dbReference type="Pfam" id="PF01124">
    <property type="entry name" value="MAPEG"/>
    <property type="match status" value="1"/>
</dbReference>
<evidence type="ECO:0000313" key="6">
    <source>
        <dbReference type="EMBL" id="MDP2565341.1"/>
    </source>
</evidence>
<dbReference type="SUPFAM" id="SSF161084">
    <property type="entry name" value="MAPEG domain-like"/>
    <property type="match status" value="1"/>
</dbReference>